<protein>
    <submittedName>
        <fullName evidence="1">Methyltransferase family protein</fullName>
    </submittedName>
</protein>
<dbReference type="GO" id="GO:0008168">
    <property type="term" value="F:methyltransferase activity"/>
    <property type="evidence" value="ECO:0007669"/>
    <property type="project" value="UniProtKB-KW"/>
</dbReference>
<evidence type="ECO:0000313" key="1">
    <source>
        <dbReference type="EMBL" id="PSL24331.1"/>
    </source>
</evidence>
<dbReference type="AlphaFoldDB" id="A0A2P8FRH6"/>
<dbReference type="Pfam" id="PF13489">
    <property type="entry name" value="Methyltransf_23"/>
    <property type="match status" value="1"/>
</dbReference>
<organism evidence="1 2">
    <name type="scientific">Dyadobacter jiangsuensis</name>
    <dbReference type="NCBI Taxonomy" id="1591085"/>
    <lineage>
        <taxon>Bacteria</taxon>
        <taxon>Pseudomonadati</taxon>
        <taxon>Bacteroidota</taxon>
        <taxon>Cytophagia</taxon>
        <taxon>Cytophagales</taxon>
        <taxon>Spirosomataceae</taxon>
        <taxon>Dyadobacter</taxon>
    </lineage>
</organism>
<keyword evidence="1" id="KW-0489">Methyltransferase</keyword>
<name>A0A2P8FRH6_9BACT</name>
<sequence length="232" mass="26990">MDYVNASSDYLSANPSWHIEDSPWKATQIIKMLKKNNLHPKFIVEIGCGAGEILNQIHDRWEDKTVKLYGYDISPDAYEFCKPREKDRLKFFNDDLLQTNEKFDLLLMIDVFEHVENYFDFIRKSARHAEYKIFHIPLDFSALAAFTGHLMKLRHSVGHIHHFTREMAINTLKDCGLEVVDWFYTLSELELNYGKHNFNGKVVNSFRKVLYTVNPELAVKAVGGFSLLVLAK</sequence>
<dbReference type="OrthoDB" id="9770553at2"/>
<dbReference type="Gene3D" id="3.40.50.150">
    <property type="entry name" value="Vaccinia Virus protein VP39"/>
    <property type="match status" value="1"/>
</dbReference>
<comment type="caution">
    <text evidence="1">The sequence shown here is derived from an EMBL/GenBank/DDBJ whole genome shotgun (WGS) entry which is preliminary data.</text>
</comment>
<gene>
    <name evidence="1" type="ORF">CLV60_114158</name>
</gene>
<proteinExistence type="predicted"/>
<evidence type="ECO:0000313" key="2">
    <source>
        <dbReference type="Proteomes" id="UP000241964"/>
    </source>
</evidence>
<dbReference type="Proteomes" id="UP000241964">
    <property type="component" value="Unassembled WGS sequence"/>
</dbReference>
<dbReference type="InterPro" id="IPR029063">
    <property type="entry name" value="SAM-dependent_MTases_sf"/>
</dbReference>
<dbReference type="GO" id="GO:0032259">
    <property type="term" value="P:methylation"/>
    <property type="evidence" value="ECO:0007669"/>
    <property type="project" value="UniProtKB-KW"/>
</dbReference>
<dbReference type="CDD" id="cd02440">
    <property type="entry name" value="AdoMet_MTases"/>
    <property type="match status" value="1"/>
</dbReference>
<keyword evidence="2" id="KW-1185">Reference proteome</keyword>
<dbReference type="SUPFAM" id="SSF53335">
    <property type="entry name" value="S-adenosyl-L-methionine-dependent methyltransferases"/>
    <property type="match status" value="1"/>
</dbReference>
<dbReference type="PANTHER" id="PTHR43861">
    <property type="entry name" value="TRANS-ACONITATE 2-METHYLTRANSFERASE-RELATED"/>
    <property type="match status" value="1"/>
</dbReference>
<reference evidence="1 2" key="1">
    <citation type="submission" date="2018-03" db="EMBL/GenBank/DDBJ databases">
        <title>Genomic Encyclopedia of Archaeal and Bacterial Type Strains, Phase II (KMG-II): from individual species to whole genera.</title>
        <authorList>
            <person name="Goeker M."/>
        </authorList>
    </citation>
    <scope>NUCLEOTIDE SEQUENCE [LARGE SCALE GENOMIC DNA]</scope>
    <source>
        <strain evidence="1 2">DSM 29057</strain>
    </source>
</reference>
<accession>A0A2P8FRH6</accession>
<dbReference type="PANTHER" id="PTHR43861:SF6">
    <property type="entry name" value="METHYLTRANSFERASE TYPE 11"/>
    <property type="match status" value="1"/>
</dbReference>
<keyword evidence="1" id="KW-0808">Transferase</keyword>
<dbReference type="RefSeq" id="WP_106598307.1">
    <property type="nucleotide sequence ID" value="NZ_PYAS01000014.1"/>
</dbReference>
<dbReference type="EMBL" id="PYAS01000014">
    <property type="protein sequence ID" value="PSL24331.1"/>
    <property type="molecule type" value="Genomic_DNA"/>
</dbReference>